<proteinExistence type="inferred from homology"/>
<dbReference type="EMBL" id="JBJUVG010000028">
    <property type="protein sequence ID" value="MFM9414535.1"/>
    <property type="molecule type" value="Genomic_DNA"/>
</dbReference>
<dbReference type="Gene3D" id="3.30.457.10">
    <property type="entry name" value="Copper amine oxidase-like, N-terminal domain"/>
    <property type="match status" value="1"/>
</dbReference>
<dbReference type="Gene3D" id="1.10.60.40">
    <property type="match status" value="1"/>
</dbReference>
<dbReference type="PRINTS" id="PR00113">
    <property type="entry name" value="ALKPHPHTASE"/>
</dbReference>
<accession>A0ABW9H106</accession>
<evidence type="ECO:0000256" key="2">
    <source>
        <dbReference type="RuleBase" id="RU003946"/>
    </source>
</evidence>
<dbReference type="InterPro" id="IPR001952">
    <property type="entry name" value="Alkaline_phosphatase"/>
</dbReference>
<dbReference type="RefSeq" id="WP_408978141.1">
    <property type="nucleotide sequence ID" value="NZ_JBJUVG010000028.1"/>
</dbReference>
<organism evidence="5 6">
    <name type="scientific">Peptococcus simiae</name>
    <dbReference type="NCBI Taxonomy" id="1643805"/>
    <lineage>
        <taxon>Bacteria</taxon>
        <taxon>Bacillati</taxon>
        <taxon>Bacillota</taxon>
        <taxon>Clostridia</taxon>
        <taxon>Eubacteriales</taxon>
        <taxon>Peptococcaceae</taxon>
        <taxon>Peptococcus</taxon>
    </lineage>
</organism>
<evidence type="ECO:0000256" key="3">
    <source>
        <dbReference type="SAM" id="SignalP"/>
    </source>
</evidence>
<comment type="caution">
    <text evidence="5">The sequence shown here is derived from an EMBL/GenBank/DDBJ whole genome shotgun (WGS) entry which is preliminary data.</text>
</comment>
<sequence length="546" mass="58597">MSTIKKLFATTLTASVLFCSVTFPGMPGPAEAAQDTYGRSHNVIMMIPDGTNVEAVTTTRWMTDSKALTMDSMLTGMVRTNNANTPIADSAPAGTAMSTGQKTESPFIATYPTKAGMPGAETMDESRAMAPLATVLEGAKRAGKSTGIISTSNIQHATPADFSSHHPNRNAYEDLGEQQVYQKMDVVLGAGSHYLTAENRADKEDLIKEIKDQGYTYVTTPAEMASAGNGPLWGMFAGKSMAYDIDRDPAKEPSLAEMTQKALDLLSQNDKGFFLMVEGSEVDWAAHANDPVGVVSDLLAFDKAVAVAKDFADRHGNTTIIIAADHGTGGMTFGERAISKGYDKAPLESFTKYIKNAKLTGQGVALRLNADRSNIDAVMNEAYGLNDLTNEERQLIRDAKDVQGAVGKVISDRSHIGWTTNGHVGGDVALYCYTSSPEAKLLTGLVFNHEIGLYMADLLDLDLVALSKDLYVPVRDAFADTGATITFDNSRPANPEVIVTKDKKTIIFPISKNYAIIDGKRVELDGLTVFNTQKTYVPASAAKLLG</sequence>
<dbReference type="InterPro" id="IPR012854">
    <property type="entry name" value="Cu_amine_oxidase-like_N"/>
</dbReference>
<protein>
    <submittedName>
        <fullName evidence="5">Alkaline phosphatase</fullName>
        <ecNumber evidence="5">3.1.3.1</ecNumber>
    </submittedName>
</protein>
<feature type="chain" id="PRO_5046245688" evidence="3">
    <location>
        <begin position="33"/>
        <end position="546"/>
    </location>
</feature>
<evidence type="ECO:0000256" key="1">
    <source>
        <dbReference type="ARBA" id="ARBA00022553"/>
    </source>
</evidence>
<comment type="similarity">
    <text evidence="2">Belongs to the alkaline phosphatase family.</text>
</comment>
<name>A0ABW9H106_9FIRM</name>
<evidence type="ECO:0000313" key="6">
    <source>
        <dbReference type="Proteomes" id="UP001631949"/>
    </source>
</evidence>
<dbReference type="Pfam" id="PF00245">
    <property type="entry name" value="Alk_phosphatase"/>
    <property type="match status" value="1"/>
</dbReference>
<dbReference type="Proteomes" id="UP001631949">
    <property type="component" value="Unassembled WGS sequence"/>
</dbReference>
<dbReference type="EC" id="3.1.3.1" evidence="5"/>
<keyword evidence="3" id="KW-0732">Signal</keyword>
<keyword evidence="1" id="KW-0597">Phosphoprotein</keyword>
<keyword evidence="5" id="KW-0378">Hydrolase</keyword>
<keyword evidence="6" id="KW-1185">Reference proteome</keyword>
<dbReference type="GO" id="GO:0004035">
    <property type="term" value="F:alkaline phosphatase activity"/>
    <property type="evidence" value="ECO:0007669"/>
    <property type="project" value="UniProtKB-EC"/>
</dbReference>
<dbReference type="SUPFAM" id="SSF53649">
    <property type="entry name" value="Alkaline phosphatase-like"/>
    <property type="match status" value="1"/>
</dbReference>
<feature type="domain" description="Copper amine oxidase-like N-terminal" evidence="4">
    <location>
        <begin position="467"/>
        <end position="540"/>
    </location>
</feature>
<evidence type="ECO:0000313" key="5">
    <source>
        <dbReference type="EMBL" id="MFM9414535.1"/>
    </source>
</evidence>
<dbReference type="InterPro" id="IPR036582">
    <property type="entry name" value="Mao_N_sf"/>
</dbReference>
<dbReference type="InterPro" id="IPR017850">
    <property type="entry name" value="Alkaline_phosphatase_core_sf"/>
</dbReference>
<dbReference type="CDD" id="cd16012">
    <property type="entry name" value="ALP"/>
    <property type="match status" value="1"/>
</dbReference>
<dbReference type="PANTHER" id="PTHR11596">
    <property type="entry name" value="ALKALINE PHOSPHATASE"/>
    <property type="match status" value="1"/>
</dbReference>
<reference evidence="5 6" key="1">
    <citation type="journal article" date="2016" name="Int. J. Syst. Evol. Microbiol.">
        <title>Peptococcus simiae sp. nov., isolated from rhesus macaque faeces and emended description of the genus Peptococcus.</title>
        <authorList>
            <person name="Shkoporov A.N."/>
            <person name="Efimov B.A."/>
            <person name="Kondova I."/>
            <person name="Ouwerling B."/>
            <person name="Chaplin A.V."/>
            <person name="Shcherbakova V.A."/>
            <person name="Langermans J.A.M."/>
        </authorList>
    </citation>
    <scope>NUCLEOTIDE SEQUENCE [LARGE SCALE GENOMIC DNA]</scope>
    <source>
        <strain evidence="5 6">M108</strain>
    </source>
</reference>
<dbReference type="SUPFAM" id="SSF55383">
    <property type="entry name" value="Copper amine oxidase, domain N"/>
    <property type="match status" value="1"/>
</dbReference>
<gene>
    <name evidence="5" type="ORF">ACKQTC_09170</name>
</gene>
<dbReference type="SMART" id="SM00098">
    <property type="entry name" value="alkPPc"/>
    <property type="match status" value="1"/>
</dbReference>
<dbReference type="PANTHER" id="PTHR11596:SF5">
    <property type="entry name" value="ALKALINE PHOSPHATASE"/>
    <property type="match status" value="1"/>
</dbReference>
<feature type="signal peptide" evidence="3">
    <location>
        <begin position="1"/>
        <end position="32"/>
    </location>
</feature>
<dbReference type="Gene3D" id="3.40.720.10">
    <property type="entry name" value="Alkaline Phosphatase, subunit A"/>
    <property type="match status" value="1"/>
</dbReference>
<dbReference type="Pfam" id="PF07833">
    <property type="entry name" value="Cu_amine_oxidN1"/>
    <property type="match status" value="1"/>
</dbReference>
<evidence type="ECO:0000259" key="4">
    <source>
        <dbReference type="Pfam" id="PF07833"/>
    </source>
</evidence>